<organism evidence="1 2">
    <name type="scientific">Bacteroides cellulosilyticus</name>
    <dbReference type="NCBI Taxonomy" id="246787"/>
    <lineage>
        <taxon>Bacteria</taxon>
        <taxon>Pseudomonadati</taxon>
        <taxon>Bacteroidota</taxon>
        <taxon>Bacteroidia</taxon>
        <taxon>Bacteroidales</taxon>
        <taxon>Bacteroidaceae</taxon>
        <taxon>Bacteroides</taxon>
    </lineage>
</organism>
<comment type="caution">
    <text evidence="1">The sequence shown here is derived from an EMBL/GenBank/DDBJ whole genome shotgun (WGS) entry which is preliminary data.</text>
</comment>
<protein>
    <recommendedName>
        <fullName evidence="3">Helicase</fullName>
    </recommendedName>
</protein>
<evidence type="ECO:0000313" key="2">
    <source>
        <dbReference type="Proteomes" id="UP001221924"/>
    </source>
</evidence>
<dbReference type="AlphaFoldDB" id="A0AAW6M1S8"/>
<name>A0AAW6M1S8_9BACE</name>
<dbReference type="EMBL" id="JARFID010000002">
    <property type="protein sequence ID" value="MDE8692915.1"/>
    <property type="molecule type" value="Genomic_DNA"/>
</dbReference>
<gene>
    <name evidence="1" type="ORF">PZH42_02240</name>
</gene>
<dbReference type="Proteomes" id="UP001221924">
    <property type="component" value="Unassembled WGS sequence"/>
</dbReference>
<evidence type="ECO:0000313" key="1">
    <source>
        <dbReference type="EMBL" id="MDE8692915.1"/>
    </source>
</evidence>
<dbReference type="RefSeq" id="WP_149923942.1">
    <property type="nucleotide sequence ID" value="NZ_CAXKYC010000009.1"/>
</dbReference>
<evidence type="ECO:0008006" key="3">
    <source>
        <dbReference type="Google" id="ProtNLM"/>
    </source>
</evidence>
<sequence length="160" mass="18462">MSTFNFSLNTESAIREYDNQGAYNTLQAMMNRKEQLTVKFYGSKDNMPCAWIESVHVAGFKYQLKTEAFIGLLNYLYNGEVADFDSNPNATDTLDENTDFQFSVLKMLIGAGKTIQYVPLFRERPQYISAILPCFKGKVMFRINRSEDTLDYLRENRQAV</sequence>
<accession>A0AAW6M1S8</accession>
<proteinExistence type="predicted"/>
<reference evidence="1" key="1">
    <citation type="submission" date="2023-03" db="EMBL/GenBank/DDBJ databases">
        <title>DFI Biobank Strains.</title>
        <authorList>
            <person name="Mostad J."/>
            <person name="Paddock L."/>
            <person name="Medina S."/>
            <person name="Waligurski E."/>
            <person name="Barat B."/>
            <person name="Smith R."/>
            <person name="Burgo V."/>
            <person name="Metcalfe C."/>
            <person name="Woodson C."/>
            <person name="Sundararajan A."/>
            <person name="Ramaswamy R."/>
            <person name="Lin H."/>
            <person name="Pamer E.G."/>
        </authorList>
    </citation>
    <scope>NUCLEOTIDE SEQUENCE</scope>
    <source>
        <strain evidence="1">DFI.9.5</strain>
    </source>
</reference>